<proteinExistence type="predicted"/>
<dbReference type="RefSeq" id="WP_145060408.1">
    <property type="nucleotide sequence ID" value="NZ_CP036263.1"/>
</dbReference>
<keyword evidence="3" id="KW-1185">Reference proteome</keyword>
<sequence precursor="true">MKRIIYGSTIWLLLLTTPSLHAQKVLTVGLGDAFKYSSHRNSLREIEDFYASMKQTPINIAWSGPSIWENGILGNSEALKFYISVAEIIHKNGIGVALGVKPKTLYSKSDGETWNAFQLDPKTGLRKISKGSWDLCNPESYSELYDRYERIMNLLKPRELYYIDETILGDPGEKAHFQRISTYWTSPTYSVAALESFREFLKNRSYPDADNAKFPVTTKVVAPNSKANMGLPAIPLTKHNSDWLVPDNNWPDSSLWMHWYDWREGLLVKLYSSQIELAEKVFSDNPNWKGSMVSAPTFWFCRETGADPDKIAGIPKLDYLVAGYMTGHNLMKLKPSTNKHGSKLGGMIELTRYGSLKSQDPKATLKRFKVQVDNGAELILIFPLANMNKHRNSRELDEIGMNYRPACIELWRECVGYLAEKDLQISLEPMISN</sequence>
<keyword evidence="1" id="KW-0732">Signal</keyword>
<evidence type="ECO:0000256" key="1">
    <source>
        <dbReference type="SAM" id="SignalP"/>
    </source>
</evidence>
<gene>
    <name evidence="2" type="ORF">HG15A2_24340</name>
</gene>
<feature type="signal peptide" evidence="1">
    <location>
        <begin position="1"/>
        <end position="22"/>
    </location>
</feature>
<protein>
    <submittedName>
        <fullName evidence="2">Uncharacterized protein</fullName>
    </submittedName>
</protein>
<feature type="chain" id="PRO_5021806707" evidence="1">
    <location>
        <begin position="23"/>
        <end position="433"/>
    </location>
</feature>
<reference evidence="2 3" key="1">
    <citation type="submission" date="2019-02" db="EMBL/GenBank/DDBJ databases">
        <title>Deep-cultivation of Planctomycetes and their phenomic and genomic characterization uncovers novel biology.</title>
        <authorList>
            <person name="Wiegand S."/>
            <person name="Jogler M."/>
            <person name="Boedeker C."/>
            <person name="Pinto D."/>
            <person name="Vollmers J."/>
            <person name="Rivas-Marin E."/>
            <person name="Kohn T."/>
            <person name="Peeters S.H."/>
            <person name="Heuer A."/>
            <person name="Rast P."/>
            <person name="Oberbeckmann S."/>
            <person name="Bunk B."/>
            <person name="Jeske O."/>
            <person name="Meyerdierks A."/>
            <person name="Storesund J.E."/>
            <person name="Kallscheuer N."/>
            <person name="Luecker S."/>
            <person name="Lage O.M."/>
            <person name="Pohl T."/>
            <person name="Merkel B.J."/>
            <person name="Hornburger P."/>
            <person name="Mueller R.-W."/>
            <person name="Bruemmer F."/>
            <person name="Labrenz M."/>
            <person name="Spormann A.M."/>
            <person name="Op den Camp H."/>
            <person name="Overmann J."/>
            <person name="Amann R."/>
            <person name="Jetten M.S.M."/>
            <person name="Mascher T."/>
            <person name="Medema M.H."/>
            <person name="Devos D.P."/>
            <person name="Kaster A.-K."/>
            <person name="Ovreas L."/>
            <person name="Rohde M."/>
            <person name="Galperin M.Y."/>
            <person name="Jogler C."/>
        </authorList>
    </citation>
    <scope>NUCLEOTIDE SEQUENCE [LARGE SCALE GENOMIC DNA]</scope>
    <source>
        <strain evidence="2 3">HG15A2</strain>
    </source>
</reference>
<accession>A0A517MW86</accession>
<organism evidence="2 3">
    <name type="scientific">Adhaeretor mobilis</name>
    <dbReference type="NCBI Taxonomy" id="1930276"/>
    <lineage>
        <taxon>Bacteria</taxon>
        <taxon>Pseudomonadati</taxon>
        <taxon>Planctomycetota</taxon>
        <taxon>Planctomycetia</taxon>
        <taxon>Pirellulales</taxon>
        <taxon>Lacipirellulaceae</taxon>
        <taxon>Adhaeretor</taxon>
    </lineage>
</organism>
<dbReference type="EMBL" id="CP036263">
    <property type="protein sequence ID" value="QDS99142.1"/>
    <property type="molecule type" value="Genomic_DNA"/>
</dbReference>
<name>A0A517MW86_9BACT</name>
<dbReference type="Proteomes" id="UP000319852">
    <property type="component" value="Chromosome"/>
</dbReference>
<evidence type="ECO:0000313" key="2">
    <source>
        <dbReference type="EMBL" id="QDS99142.1"/>
    </source>
</evidence>
<evidence type="ECO:0000313" key="3">
    <source>
        <dbReference type="Proteomes" id="UP000319852"/>
    </source>
</evidence>
<dbReference type="KEGG" id="amob:HG15A2_24340"/>
<dbReference type="AlphaFoldDB" id="A0A517MW86"/>